<evidence type="ECO:0000259" key="2">
    <source>
        <dbReference type="Pfam" id="PF13575"/>
    </source>
</evidence>
<dbReference type="InterPro" id="IPR017146">
    <property type="entry name" value="Lanti_2_LanM"/>
</dbReference>
<feature type="binding site" evidence="1">
    <location>
        <position position="913"/>
    </location>
    <ligand>
        <name>Zn(2+)</name>
        <dbReference type="ChEBI" id="CHEBI:29105"/>
    </ligand>
</feature>
<name>A0A7W8QHC4_9ACTN</name>
<reference evidence="3 4" key="1">
    <citation type="submission" date="2020-08" db="EMBL/GenBank/DDBJ databases">
        <title>Sequencing the genomes of 1000 actinobacteria strains.</title>
        <authorList>
            <person name="Klenk H.-P."/>
        </authorList>
    </citation>
    <scope>NUCLEOTIDE SEQUENCE [LARGE SCALE GENOMIC DNA]</scope>
    <source>
        <strain evidence="3 4">DSM 44551</strain>
    </source>
</reference>
<keyword evidence="4" id="KW-1185">Reference proteome</keyword>
<dbReference type="Pfam" id="PF13575">
    <property type="entry name" value="DUF4135"/>
    <property type="match status" value="1"/>
</dbReference>
<keyword evidence="1" id="KW-0479">Metal-binding</keyword>
<dbReference type="GO" id="GO:0046872">
    <property type="term" value="F:metal ion binding"/>
    <property type="evidence" value="ECO:0007669"/>
    <property type="project" value="UniProtKB-KW"/>
</dbReference>
<dbReference type="Proteomes" id="UP000572635">
    <property type="component" value="Unassembled WGS sequence"/>
</dbReference>
<dbReference type="PRINTS" id="PR01955">
    <property type="entry name" value="LANCFRANKIA"/>
</dbReference>
<dbReference type="PIRSF" id="PIRSF037228">
    <property type="entry name" value="Lant_mod_RumM"/>
    <property type="match status" value="1"/>
</dbReference>
<evidence type="ECO:0000313" key="4">
    <source>
        <dbReference type="Proteomes" id="UP000572635"/>
    </source>
</evidence>
<accession>A0A7W8QHC4</accession>
<gene>
    <name evidence="3" type="ORF">HDA36_000556</name>
</gene>
<dbReference type="NCBIfam" id="TIGR03897">
    <property type="entry name" value="lanti_2_LanM"/>
    <property type="match status" value="1"/>
</dbReference>
<feature type="domain" description="Lantibiotic biosynthesis protein dehydration" evidence="2">
    <location>
        <begin position="216"/>
        <end position="590"/>
    </location>
</feature>
<sequence>MHPDFPLDIAVRAARLDERLALAGLLRPADTPTDPLTAWRISRAADRLERPGLDRDGLAAELLRYHRATADTAALGGTARTALRRAHSSWLPAYRAALEGLDRARSRSAGAAWRRDDVYYGRSAAACEPFLLELGGRVRAALRRARETPGAPGFADRIAEDFEAHLLDRFALALAWTLQADTEVHLAAGARTGDYPGHLATRFADAAGHHDFYRDFPVLGRWLAENTRMLAEAAEELLLRLARDADHIARTLLGASAVREYLSVEPGRSDHHAGARTVAFIDAVVDGGRTARFVCKPRSVDAEAGAQALLRRLRGDGVLDFATRAVLPRSGHGYEEFIPSGRNTVDSLPAAEAVYRELGGHLAVFYVLGGGDLHFENVIVADGHAHICDCETILAAAPPGADAPMGTLLDSVFSTGLLEWPRAGQAGPDELRISGYSGGEAYEMPTPVPKVEEGPFGPKVAHRTGVRVEPRAANRVFLGGELLRPQDFAGAITDGFHRVYEWFRRDPEASAGTVAACFADGDIRFINRSTQVFAQLILAAQHPRALADPLEVDALFEGLRASPRAWDGGSVLAEHEPAALWRMDVPVVTVAAGGRRFVCDHRARTGLSAAASPVEQAARRIRALSPRNRDRQESYIRAALSPGGAPESAAAHLEYAVRLGRWLCRAQSGPGAASPWHTAHTTAGGRVETPVEGDLYLGSAGIALFLAYLDRAAPDPAFRAAAERAVDHAVAGCDTTRIGVFTGLSGAVYTLLHLHRLWGDPGLLDTARRLAARIPALLPQSAECDVFGGAAGAVPVLLALAEAADGDGTDIARLCGDRLLARAEPDGDALSWPLADGSAGPALTGFAHGAGGIGWALIALAARTGREEYADAGLRAFGYESRHFDRAEQDWYDLREIPAKRVSAGRHYANAWCNGSTGIGLSRLAAWRLLDGSGAEATEVAADAERALTATLRNFPRLNNDSLCHGRAGNAELPLRFGEARGEPAFRIEAELHAHDLWRGIDALETSGGDFFPGLMLGLSGLGMHFLRLADPAATPSVLLLDPPPAPDAHTPKEPSCP</sequence>
<dbReference type="SUPFAM" id="SSF158745">
    <property type="entry name" value="LanC-like"/>
    <property type="match status" value="1"/>
</dbReference>
<dbReference type="InterPro" id="IPR007822">
    <property type="entry name" value="LANC-like"/>
</dbReference>
<evidence type="ECO:0000313" key="3">
    <source>
        <dbReference type="EMBL" id="MBB5430472.1"/>
    </source>
</evidence>
<keyword evidence="1" id="KW-0862">Zinc</keyword>
<dbReference type="SMART" id="SM01260">
    <property type="entry name" value="LANC_like"/>
    <property type="match status" value="1"/>
</dbReference>
<dbReference type="EMBL" id="JACHDB010000001">
    <property type="protein sequence ID" value="MBB5430472.1"/>
    <property type="molecule type" value="Genomic_DNA"/>
</dbReference>
<comment type="caution">
    <text evidence="3">The sequence shown here is derived from an EMBL/GenBank/DDBJ whole genome shotgun (WGS) entry which is preliminary data.</text>
</comment>
<protein>
    <submittedName>
        <fullName evidence="3">Type 2 lantibiotic biosynthesis protein LanM</fullName>
    </submittedName>
</protein>
<organism evidence="3 4">
    <name type="scientific">Nocardiopsis composta</name>
    <dbReference type="NCBI Taxonomy" id="157465"/>
    <lineage>
        <taxon>Bacteria</taxon>
        <taxon>Bacillati</taxon>
        <taxon>Actinomycetota</taxon>
        <taxon>Actinomycetes</taxon>
        <taxon>Streptosporangiales</taxon>
        <taxon>Nocardiopsidaceae</taxon>
        <taxon>Nocardiopsis</taxon>
    </lineage>
</organism>
<dbReference type="PRINTS" id="PR01950">
    <property type="entry name" value="LANCSUPER"/>
</dbReference>
<proteinExistence type="predicted"/>
<dbReference type="AlphaFoldDB" id="A0A7W8QHC4"/>
<feature type="binding site" evidence="1">
    <location>
        <position position="964"/>
    </location>
    <ligand>
        <name>Zn(2+)</name>
        <dbReference type="ChEBI" id="CHEBI:29105"/>
    </ligand>
</feature>
<dbReference type="Gene3D" id="1.50.10.20">
    <property type="match status" value="1"/>
</dbReference>
<dbReference type="InterPro" id="IPR025410">
    <property type="entry name" value="Lant_dehyd"/>
</dbReference>
<dbReference type="RefSeq" id="WP_184388378.1">
    <property type="nucleotide sequence ID" value="NZ_BAAAJD010000023.1"/>
</dbReference>
<feature type="binding site" evidence="1">
    <location>
        <position position="965"/>
    </location>
    <ligand>
        <name>Zn(2+)</name>
        <dbReference type="ChEBI" id="CHEBI:29105"/>
    </ligand>
</feature>
<dbReference type="GO" id="GO:0031179">
    <property type="term" value="P:peptide modification"/>
    <property type="evidence" value="ECO:0007669"/>
    <property type="project" value="InterPro"/>
</dbReference>
<evidence type="ECO:0000256" key="1">
    <source>
        <dbReference type="PIRSR" id="PIRSR607822-1"/>
    </source>
</evidence>
<dbReference type="Pfam" id="PF05147">
    <property type="entry name" value="LANC_like"/>
    <property type="match status" value="1"/>
</dbReference>
<dbReference type="CDD" id="cd04792">
    <property type="entry name" value="LanM-like"/>
    <property type="match status" value="1"/>
</dbReference>